<reference evidence="2" key="2">
    <citation type="journal article" date="2023" name="IMA Fungus">
        <title>Comparative genomic study of the Penicillium genus elucidates a diverse pangenome and 15 lateral gene transfer events.</title>
        <authorList>
            <person name="Petersen C."/>
            <person name="Sorensen T."/>
            <person name="Nielsen M.R."/>
            <person name="Sondergaard T.E."/>
            <person name="Sorensen J.L."/>
            <person name="Fitzpatrick D.A."/>
            <person name="Frisvad J.C."/>
            <person name="Nielsen K.L."/>
        </authorList>
    </citation>
    <scope>NUCLEOTIDE SEQUENCE</scope>
    <source>
        <strain evidence="2">IBT 3081</strain>
    </source>
</reference>
<comment type="caution">
    <text evidence="2">The sequence shown here is derived from an EMBL/GenBank/DDBJ whole genome shotgun (WGS) entry which is preliminary data.</text>
</comment>
<dbReference type="EMBL" id="JAPZBT010000003">
    <property type="protein sequence ID" value="KAJ5365895.1"/>
    <property type="molecule type" value="Genomic_DNA"/>
</dbReference>
<evidence type="ECO:0000313" key="2">
    <source>
        <dbReference type="EMBL" id="KAJ5365895.1"/>
    </source>
</evidence>
<evidence type="ECO:0000313" key="3">
    <source>
        <dbReference type="Proteomes" id="UP001147752"/>
    </source>
</evidence>
<accession>A0A9W9RUJ5</accession>
<proteinExistence type="predicted"/>
<organism evidence="2 3">
    <name type="scientific">Penicillium concentricum</name>
    <dbReference type="NCBI Taxonomy" id="293559"/>
    <lineage>
        <taxon>Eukaryota</taxon>
        <taxon>Fungi</taxon>
        <taxon>Dikarya</taxon>
        <taxon>Ascomycota</taxon>
        <taxon>Pezizomycotina</taxon>
        <taxon>Eurotiomycetes</taxon>
        <taxon>Eurotiomycetidae</taxon>
        <taxon>Eurotiales</taxon>
        <taxon>Aspergillaceae</taxon>
        <taxon>Penicillium</taxon>
    </lineage>
</organism>
<dbReference type="Proteomes" id="UP001147752">
    <property type="component" value="Unassembled WGS sequence"/>
</dbReference>
<dbReference type="GeneID" id="81465693"/>
<name>A0A9W9RUJ5_9EURO</name>
<dbReference type="RefSeq" id="XP_056577361.1">
    <property type="nucleotide sequence ID" value="XM_056726510.1"/>
</dbReference>
<evidence type="ECO:0000256" key="1">
    <source>
        <dbReference type="SAM" id="MobiDB-lite"/>
    </source>
</evidence>
<sequence length="79" mass="9096">MYPSHLYDPWKGTIISTSAWAFARQYSVDYALHNGHSARKLQATRPLDSPVSQRLMARASGDLDFRNNPSGYRKQWPTR</sequence>
<dbReference type="AlphaFoldDB" id="A0A9W9RUJ5"/>
<reference evidence="2" key="1">
    <citation type="submission" date="2022-12" db="EMBL/GenBank/DDBJ databases">
        <authorList>
            <person name="Petersen C."/>
        </authorList>
    </citation>
    <scope>NUCLEOTIDE SEQUENCE</scope>
    <source>
        <strain evidence="2">IBT 3081</strain>
    </source>
</reference>
<protein>
    <submittedName>
        <fullName evidence="2">Uncharacterized protein</fullName>
    </submittedName>
</protein>
<feature type="region of interest" description="Disordered" evidence="1">
    <location>
        <begin position="58"/>
        <end position="79"/>
    </location>
</feature>
<keyword evidence="3" id="KW-1185">Reference proteome</keyword>
<gene>
    <name evidence="2" type="ORF">N7517_008781</name>
</gene>